<dbReference type="Proteomes" id="UP001230496">
    <property type="component" value="Chromosome"/>
</dbReference>
<name>A0AA51RBS4_9BACT</name>
<organism evidence="1 2">
    <name type="scientific">Marivirga salinarum</name>
    <dbReference type="NCBI Taxonomy" id="3059078"/>
    <lineage>
        <taxon>Bacteria</taxon>
        <taxon>Pseudomonadati</taxon>
        <taxon>Bacteroidota</taxon>
        <taxon>Cytophagia</taxon>
        <taxon>Cytophagales</taxon>
        <taxon>Marivirgaceae</taxon>
        <taxon>Marivirga</taxon>
    </lineage>
</organism>
<dbReference type="RefSeq" id="WP_308350789.1">
    <property type="nucleotide sequence ID" value="NZ_CP129971.1"/>
</dbReference>
<dbReference type="EMBL" id="CP129971">
    <property type="protein sequence ID" value="WMN12601.1"/>
    <property type="molecule type" value="Genomic_DNA"/>
</dbReference>
<accession>A0AA51RBS4</accession>
<proteinExistence type="predicted"/>
<dbReference type="KEGG" id="msaa:QYS49_34025"/>
<protein>
    <submittedName>
        <fullName evidence="1">Uncharacterized protein</fullName>
    </submittedName>
</protein>
<evidence type="ECO:0000313" key="1">
    <source>
        <dbReference type="EMBL" id="WMN12601.1"/>
    </source>
</evidence>
<evidence type="ECO:0000313" key="2">
    <source>
        <dbReference type="Proteomes" id="UP001230496"/>
    </source>
</evidence>
<keyword evidence="2" id="KW-1185">Reference proteome</keyword>
<sequence length="303" mass="32544">MKKLIYLIFALVVFASCEEDYDNPIEGLETTNLFVQLGANTPDSVSLTEGEMTQSLTIQAPISANQNLLASLTFEGSAVYGTDFIIETPDGDFLVSADADGAVIRVPFLPAKPNEFVTDQVSFIISFAENFIQDGDKDLTVTLTGATGEENSGVTLDGGRGSIRRQFYIEIADNDCGNLAGLYDVEGDVLVSDLGPLTYNYDEALGLADCTQEGIYPVVDITGGLWSDGYANLYGTSAINALITINSTNNEVTWGTVSDQFGGAIIQDPVQPVSNYDPSSNTVTIYWTATAYNERGVTTYTLQ</sequence>
<dbReference type="PROSITE" id="PS51257">
    <property type="entry name" value="PROKAR_LIPOPROTEIN"/>
    <property type="match status" value="1"/>
</dbReference>
<dbReference type="AlphaFoldDB" id="A0AA51RBS4"/>
<reference evidence="1 2" key="1">
    <citation type="submission" date="2023-08" db="EMBL/GenBank/DDBJ databases">
        <title>Comparative genomics and taxonomic characterization of three novel marine species of genus Marivirga.</title>
        <authorList>
            <person name="Muhammad N."/>
            <person name="Kim S.-G."/>
        </authorList>
    </citation>
    <scope>NUCLEOTIDE SEQUENCE [LARGE SCALE GENOMIC DNA]</scope>
    <source>
        <strain evidence="1 2">BDSF4-3</strain>
    </source>
</reference>
<gene>
    <name evidence="1" type="ORF">QYS49_34025</name>
</gene>